<evidence type="ECO:0000256" key="6">
    <source>
        <dbReference type="ARBA" id="ARBA00022692"/>
    </source>
</evidence>
<feature type="transmembrane region" description="Helical" evidence="13">
    <location>
        <begin position="239"/>
        <end position="263"/>
    </location>
</feature>
<dbReference type="EC" id="1.16.1.9" evidence="3"/>
<organism evidence="16 17">
    <name type="scientific">Recurvomyces mirabilis</name>
    <dbReference type="NCBI Taxonomy" id="574656"/>
    <lineage>
        <taxon>Eukaryota</taxon>
        <taxon>Fungi</taxon>
        <taxon>Dikarya</taxon>
        <taxon>Ascomycota</taxon>
        <taxon>Pezizomycotina</taxon>
        <taxon>Dothideomycetes</taxon>
        <taxon>Dothideomycetidae</taxon>
        <taxon>Mycosphaerellales</taxon>
        <taxon>Teratosphaeriaceae</taxon>
        <taxon>Recurvomyces</taxon>
    </lineage>
</organism>
<keyword evidence="4" id="KW-0813">Transport</keyword>
<dbReference type="InterPro" id="IPR013121">
    <property type="entry name" value="Fe_red_NAD-bd_6"/>
</dbReference>
<evidence type="ECO:0000256" key="3">
    <source>
        <dbReference type="ARBA" id="ARBA00012668"/>
    </source>
</evidence>
<dbReference type="SUPFAM" id="SSF52343">
    <property type="entry name" value="Ferredoxin reductase-like, C-terminal NADP-linked domain"/>
    <property type="match status" value="1"/>
</dbReference>
<dbReference type="PROSITE" id="PS51384">
    <property type="entry name" value="FAD_FR"/>
    <property type="match status" value="1"/>
</dbReference>
<evidence type="ECO:0000256" key="9">
    <source>
        <dbReference type="ARBA" id="ARBA00023002"/>
    </source>
</evidence>
<evidence type="ECO:0000256" key="7">
    <source>
        <dbReference type="ARBA" id="ARBA00022982"/>
    </source>
</evidence>
<dbReference type="SFLD" id="SFLDG01168">
    <property type="entry name" value="Ferric_reductase_subgroup_(FRE"/>
    <property type="match status" value="1"/>
</dbReference>
<keyword evidence="8 13" id="KW-1133">Transmembrane helix</keyword>
<dbReference type="InterPro" id="IPR013112">
    <property type="entry name" value="FAD-bd_8"/>
</dbReference>
<feature type="transmembrane region" description="Helical" evidence="13">
    <location>
        <begin position="43"/>
        <end position="61"/>
    </location>
</feature>
<dbReference type="InterPro" id="IPR039261">
    <property type="entry name" value="FNR_nucleotide-bd"/>
</dbReference>
<evidence type="ECO:0000259" key="15">
    <source>
        <dbReference type="PROSITE" id="PS51384"/>
    </source>
</evidence>
<keyword evidence="10" id="KW-0406">Ion transport</keyword>
<evidence type="ECO:0000256" key="5">
    <source>
        <dbReference type="ARBA" id="ARBA00022475"/>
    </source>
</evidence>
<reference evidence="16" key="1">
    <citation type="submission" date="2023-07" db="EMBL/GenBank/DDBJ databases">
        <title>Black Yeasts Isolated from many extreme environments.</title>
        <authorList>
            <person name="Coleine C."/>
            <person name="Stajich J.E."/>
            <person name="Selbmann L."/>
        </authorList>
    </citation>
    <scope>NUCLEOTIDE SEQUENCE</scope>
    <source>
        <strain evidence="16">CCFEE 5485</strain>
    </source>
</reference>
<dbReference type="Pfam" id="PF08022">
    <property type="entry name" value="FAD_binding_8"/>
    <property type="match status" value="1"/>
</dbReference>
<comment type="similarity">
    <text evidence="2">Belongs to the ferric reductase (FRE) family.</text>
</comment>
<protein>
    <recommendedName>
        <fullName evidence="3">ferric-chelate reductase (NADPH)</fullName>
        <ecNumber evidence="3">1.16.1.9</ecNumber>
    </recommendedName>
</protein>
<dbReference type="GO" id="GO:0006879">
    <property type="term" value="P:intracellular iron ion homeostasis"/>
    <property type="evidence" value="ECO:0007669"/>
    <property type="project" value="TreeGrafter"/>
</dbReference>
<keyword evidence="9" id="KW-0560">Oxidoreductase</keyword>
<dbReference type="Proteomes" id="UP001274830">
    <property type="component" value="Unassembled WGS sequence"/>
</dbReference>
<dbReference type="Pfam" id="PF08030">
    <property type="entry name" value="NAD_binding_6"/>
    <property type="match status" value="1"/>
</dbReference>
<dbReference type="SUPFAM" id="SSF63380">
    <property type="entry name" value="Riboflavin synthase domain-like"/>
    <property type="match status" value="1"/>
</dbReference>
<dbReference type="Gene3D" id="3.40.50.80">
    <property type="entry name" value="Nucleotide-binding domain of ferredoxin-NADP reductase (FNR) module"/>
    <property type="match status" value="1"/>
</dbReference>
<comment type="caution">
    <text evidence="16">The sequence shown here is derived from an EMBL/GenBank/DDBJ whole genome shotgun (WGS) entry which is preliminary data.</text>
</comment>
<feature type="chain" id="PRO_5042060657" description="ferric-chelate reductase (NADPH)" evidence="14">
    <location>
        <begin position="18"/>
        <end position="604"/>
    </location>
</feature>
<evidence type="ECO:0000256" key="12">
    <source>
        <dbReference type="ARBA" id="ARBA00048483"/>
    </source>
</evidence>
<keyword evidence="11 13" id="KW-0472">Membrane</keyword>
<feature type="transmembrane region" description="Helical" evidence="13">
    <location>
        <begin position="275"/>
        <end position="295"/>
    </location>
</feature>
<evidence type="ECO:0000256" key="8">
    <source>
        <dbReference type="ARBA" id="ARBA00022989"/>
    </source>
</evidence>
<evidence type="ECO:0000256" key="4">
    <source>
        <dbReference type="ARBA" id="ARBA00022448"/>
    </source>
</evidence>
<accession>A0AAE0TMG6</accession>
<sequence length="604" mass="67492">MATTLALLAAALPYTLAQTSGGHAGANEGPTAADLENIQICKYTAWTWAAIIGGLLIYRWTRYLLHHVRRLANLNQGSTSDGRQKYFSLPDENYAKFKRHLITAPLFRKRHNREFKLSSALNVGTLPGRLQSLFLIGYFAMNAALCAISIDWSNTKTFYDDARNRTGVLAVMNMIPLFLLAGRNNPLIWLLDISFDTYNLVHRWIGRIVVFEAVAHTAFWMAGKIAVMGDHKGWAMIKVAMGSSQLIMSGTIGTCAFVAILLQSPSVVRHAFYETFLHVHILLAITATVAVWIHLNMLPQQALLQGAIICWAIERVVRFVWLIRNNISRGVTKAEVEALPGDAVKVTLRIAKPWKFQPGQHIYMYMPSVGLWTSHPFSLAWSDEQPEFGGEKGLPMARQDILAANKARSMSLIIRRRTGFTDKMYRKAENSAGGKFITTALVEGPYGNQSFQSYGTVMLFAAGVGITHQVPHVRDLVAAHSNGTCATRKVVLVWIIQSPEHLEWIRPWMTSILSMDKRRDILKILLFVTRPRSTKEIRSPSSSVQMFPGKPDVGALIEKEQATQVGAMAVSVCGTGSLSDDVRRAVRERCERTEMDIFEEAFSW</sequence>
<feature type="domain" description="FAD-binding FR-type" evidence="15">
    <location>
        <begin position="326"/>
        <end position="452"/>
    </location>
</feature>
<dbReference type="GO" id="GO:0006826">
    <property type="term" value="P:iron ion transport"/>
    <property type="evidence" value="ECO:0007669"/>
    <property type="project" value="TreeGrafter"/>
</dbReference>
<dbReference type="EMBL" id="JAUTXT010000060">
    <property type="protein sequence ID" value="KAK3670230.1"/>
    <property type="molecule type" value="Genomic_DNA"/>
</dbReference>
<feature type="signal peptide" evidence="14">
    <location>
        <begin position="1"/>
        <end position="17"/>
    </location>
</feature>
<feature type="transmembrane region" description="Helical" evidence="13">
    <location>
        <begin position="166"/>
        <end position="184"/>
    </location>
</feature>
<comment type="subcellular location">
    <subcellularLocation>
        <location evidence="1">Cell membrane</location>
        <topology evidence="1">Multi-pass membrane protein</topology>
    </subcellularLocation>
</comment>
<dbReference type="GO" id="GO:0052851">
    <property type="term" value="F:ferric-chelate reductase (NADPH) activity"/>
    <property type="evidence" value="ECO:0007669"/>
    <property type="project" value="UniProtKB-EC"/>
</dbReference>
<keyword evidence="5" id="KW-1003">Cell membrane</keyword>
<evidence type="ECO:0000256" key="14">
    <source>
        <dbReference type="SAM" id="SignalP"/>
    </source>
</evidence>
<keyword evidence="7" id="KW-0249">Electron transport</keyword>
<keyword evidence="6 13" id="KW-0812">Transmembrane</keyword>
<dbReference type="CDD" id="cd06186">
    <property type="entry name" value="NOX_Duox_like_FAD_NADP"/>
    <property type="match status" value="1"/>
</dbReference>
<dbReference type="Pfam" id="PF01794">
    <property type="entry name" value="Ferric_reduct"/>
    <property type="match status" value="1"/>
</dbReference>
<evidence type="ECO:0000313" key="17">
    <source>
        <dbReference type="Proteomes" id="UP001274830"/>
    </source>
</evidence>
<gene>
    <name evidence="16" type="ORF">LTR78_009885</name>
</gene>
<name>A0AAE0TMG6_9PEZI</name>
<dbReference type="GO" id="GO:0005886">
    <property type="term" value="C:plasma membrane"/>
    <property type="evidence" value="ECO:0007669"/>
    <property type="project" value="UniProtKB-SubCell"/>
</dbReference>
<dbReference type="InterPro" id="IPR051410">
    <property type="entry name" value="Ferric/Cupric_Reductase"/>
</dbReference>
<evidence type="ECO:0000313" key="16">
    <source>
        <dbReference type="EMBL" id="KAK3670230.1"/>
    </source>
</evidence>
<feature type="transmembrane region" description="Helical" evidence="13">
    <location>
        <begin position="204"/>
        <end position="227"/>
    </location>
</feature>
<proteinExistence type="inferred from homology"/>
<dbReference type="AlphaFoldDB" id="A0AAE0TMG6"/>
<dbReference type="InterPro" id="IPR013130">
    <property type="entry name" value="Fe3_Rdtase_TM_dom"/>
</dbReference>
<evidence type="ECO:0000256" key="1">
    <source>
        <dbReference type="ARBA" id="ARBA00004651"/>
    </source>
</evidence>
<dbReference type="InterPro" id="IPR017938">
    <property type="entry name" value="Riboflavin_synthase-like_b-brl"/>
</dbReference>
<keyword evidence="14" id="KW-0732">Signal</keyword>
<evidence type="ECO:0000256" key="13">
    <source>
        <dbReference type="SAM" id="Phobius"/>
    </source>
</evidence>
<dbReference type="PANTHER" id="PTHR32361">
    <property type="entry name" value="FERRIC/CUPRIC REDUCTASE TRANSMEMBRANE COMPONENT"/>
    <property type="match status" value="1"/>
</dbReference>
<dbReference type="SFLD" id="SFLDS00052">
    <property type="entry name" value="Ferric_Reductase_Domain"/>
    <property type="match status" value="1"/>
</dbReference>
<evidence type="ECO:0000256" key="11">
    <source>
        <dbReference type="ARBA" id="ARBA00023136"/>
    </source>
</evidence>
<evidence type="ECO:0000256" key="2">
    <source>
        <dbReference type="ARBA" id="ARBA00006278"/>
    </source>
</evidence>
<dbReference type="InterPro" id="IPR017927">
    <property type="entry name" value="FAD-bd_FR_type"/>
</dbReference>
<dbReference type="PANTHER" id="PTHR32361:SF24">
    <property type="entry name" value="REDUCTASE, PUTATIVE (AFU_ORTHOLOGUE AFUA_3G10820)-RELATED"/>
    <property type="match status" value="1"/>
</dbReference>
<keyword evidence="17" id="KW-1185">Reference proteome</keyword>
<dbReference type="GO" id="GO:0015677">
    <property type="term" value="P:copper ion import"/>
    <property type="evidence" value="ECO:0007669"/>
    <property type="project" value="TreeGrafter"/>
</dbReference>
<comment type="catalytic activity">
    <reaction evidence="12">
        <text>2 a Fe(II)-siderophore + NADP(+) + H(+) = 2 a Fe(III)-siderophore + NADPH</text>
        <dbReference type="Rhea" id="RHEA:28795"/>
        <dbReference type="Rhea" id="RHEA-COMP:11342"/>
        <dbReference type="Rhea" id="RHEA-COMP:11344"/>
        <dbReference type="ChEBI" id="CHEBI:15378"/>
        <dbReference type="ChEBI" id="CHEBI:29033"/>
        <dbReference type="ChEBI" id="CHEBI:29034"/>
        <dbReference type="ChEBI" id="CHEBI:57783"/>
        <dbReference type="ChEBI" id="CHEBI:58349"/>
        <dbReference type="EC" id="1.16.1.9"/>
    </reaction>
</comment>
<evidence type="ECO:0000256" key="10">
    <source>
        <dbReference type="ARBA" id="ARBA00023065"/>
    </source>
</evidence>